<dbReference type="SUPFAM" id="SSF109998">
    <property type="entry name" value="Triger factor/SurA peptide-binding domain-like"/>
    <property type="match status" value="1"/>
</dbReference>
<organism evidence="1 2">
    <name type="scientific">Desulfoplanes formicivorans</name>
    <dbReference type="NCBI Taxonomy" id="1592317"/>
    <lineage>
        <taxon>Bacteria</taxon>
        <taxon>Pseudomonadati</taxon>
        <taxon>Thermodesulfobacteriota</taxon>
        <taxon>Desulfovibrionia</taxon>
        <taxon>Desulfovibrionales</taxon>
        <taxon>Desulfoplanaceae</taxon>
        <taxon>Desulfoplanes</taxon>
    </lineage>
</organism>
<dbReference type="EMBL" id="BDFE01000017">
    <property type="protein sequence ID" value="GAU09449.1"/>
    <property type="molecule type" value="Genomic_DNA"/>
</dbReference>
<comment type="caution">
    <text evidence="1">The sequence shown here is derived from an EMBL/GenBank/DDBJ whole genome shotgun (WGS) entry which is preliminary data.</text>
</comment>
<evidence type="ECO:0000313" key="2">
    <source>
        <dbReference type="Proteomes" id="UP000095200"/>
    </source>
</evidence>
<dbReference type="Pfam" id="PF13624">
    <property type="entry name" value="SurA_N_3"/>
    <property type="match status" value="1"/>
</dbReference>
<proteinExistence type="predicted"/>
<sequence length="331" mass="37141">MIPRSRVLSFPGSSLVTGVLLALSVVVLAGCSSEPAPTGIVARVNGEPIFFSQVRAAHDLHYMTWSSNNEFDVRSLQHEYGTVLADLILQRLIAQTLKAEHLAVSDEDVAREEARIRGDYPDDAAFEQTLIEEYIDQDQWRDRLRSRLNMQTFVSRFLRPRVTVTYEDALAYYKDHGAEFVTPERFVFTVFKGTDRDVVRHAVTSYRKDSNGTRNNPPQGVSIHEMDAFEQALAKSWYDSLSQLAPGEVGRPIVSQNVVTMLLLHRRVPRSFLSPSAAYPLVEQQLVAQGLQDAFARWMQNVLATANIEITGLLRANASGTPLESEDSEEE</sequence>
<evidence type="ECO:0008006" key="3">
    <source>
        <dbReference type="Google" id="ProtNLM"/>
    </source>
</evidence>
<dbReference type="InterPro" id="IPR027304">
    <property type="entry name" value="Trigger_fact/SurA_dom_sf"/>
</dbReference>
<dbReference type="InterPro" id="IPR050245">
    <property type="entry name" value="PrsA_foldase"/>
</dbReference>
<dbReference type="PANTHER" id="PTHR47245">
    <property type="entry name" value="PEPTIDYLPROLYL ISOMERASE"/>
    <property type="match status" value="1"/>
</dbReference>
<dbReference type="OrthoDB" id="5454722at2"/>
<keyword evidence="2" id="KW-1185">Reference proteome</keyword>
<dbReference type="Proteomes" id="UP000095200">
    <property type="component" value="Unassembled WGS sequence"/>
</dbReference>
<protein>
    <recommendedName>
        <fullName evidence="3">PpiC domain-containing protein</fullName>
    </recommendedName>
</protein>
<accession>A0A194AL96</accession>
<reference evidence="2" key="1">
    <citation type="submission" date="2016-06" db="EMBL/GenBank/DDBJ databases">
        <title>Draft genome sequence of Desulfoplanes formicivorans strain Pf12B.</title>
        <authorList>
            <person name="Watanabe M."/>
            <person name="Kojima H."/>
            <person name="Fukui M."/>
        </authorList>
    </citation>
    <scope>NUCLEOTIDE SEQUENCE [LARGE SCALE GENOMIC DNA]</scope>
    <source>
        <strain evidence="2">Pf12B</strain>
    </source>
</reference>
<name>A0A194AL96_9BACT</name>
<dbReference type="Gene3D" id="1.10.4030.10">
    <property type="entry name" value="Porin chaperone SurA, peptide-binding domain"/>
    <property type="match status" value="1"/>
</dbReference>
<evidence type="ECO:0000313" key="1">
    <source>
        <dbReference type="EMBL" id="GAU09449.1"/>
    </source>
</evidence>
<dbReference type="PROSITE" id="PS51257">
    <property type="entry name" value="PROKAR_LIPOPROTEIN"/>
    <property type="match status" value="1"/>
</dbReference>
<dbReference type="STRING" id="1592317.DPF_2175"/>
<gene>
    <name evidence="1" type="ORF">DPF_2175</name>
</gene>
<dbReference type="RefSeq" id="WP_069859673.1">
    <property type="nucleotide sequence ID" value="NZ_BDFE01000017.1"/>
</dbReference>
<dbReference type="AlphaFoldDB" id="A0A194AL96"/>
<dbReference type="PANTHER" id="PTHR47245:SF2">
    <property type="entry name" value="PEPTIDYL-PROLYL CIS-TRANS ISOMERASE HP_0175-RELATED"/>
    <property type="match status" value="1"/>
</dbReference>